<dbReference type="PANTHER" id="PTHR32347">
    <property type="entry name" value="EFFLUX SYSTEM COMPONENT YKNX-RELATED"/>
    <property type="match status" value="1"/>
</dbReference>
<dbReference type="EMBL" id="CP048000">
    <property type="protein sequence ID" value="QHQ60909.1"/>
    <property type="molecule type" value="Genomic_DNA"/>
</dbReference>
<dbReference type="GO" id="GO:0030313">
    <property type="term" value="C:cell envelope"/>
    <property type="evidence" value="ECO:0007669"/>
    <property type="project" value="UniProtKB-SubCell"/>
</dbReference>
<dbReference type="InterPro" id="IPR050465">
    <property type="entry name" value="UPF0194_transport"/>
</dbReference>
<protein>
    <recommendedName>
        <fullName evidence="6">Membrane fusion protein biotin-lipoyl like domain-containing protein</fullName>
    </recommendedName>
</protein>
<dbReference type="Proteomes" id="UP000464314">
    <property type="component" value="Chromosome"/>
</dbReference>
<feature type="coiled-coil region" evidence="3">
    <location>
        <begin position="426"/>
        <end position="453"/>
    </location>
</feature>
<dbReference type="KEGG" id="anr:Ana3638_09130"/>
<proteinExistence type="predicted"/>
<reference evidence="4 5" key="1">
    <citation type="submission" date="2020-01" db="EMBL/GenBank/DDBJ databases">
        <title>Genome analysis of Anaerocolumna sp. CBA3638.</title>
        <authorList>
            <person name="Kim J."/>
            <person name="Roh S.W."/>
        </authorList>
    </citation>
    <scope>NUCLEOTIDE SEQUENCE [LARGE SCALE GENOMIC DNA]</scope>
    <source>
        <strain evidence="4 5">CBA3638</strain>
    </source>
</reference>
<feature type="coiled-coil region" evidence="3">
    <location>
        <begin position="359"/>
        <end position="386"/>
    </location>
</feature>
<comment type="subcellular location">
    <subcellularLocation>
        <location evidence="1">Cell envelope</location>
    </subcellularLocation>
</comment>
<gene>
    <name evidence="4" type="ORF">Ana3638_09130</name>
</gene>
<evidence type="ECO:0008006" key="6">
    <source>
        <dbReference type="Google" id="ProtNLM"/>
    </source>
</evidence>
<evidence type="ECO:0000313" key="5">
    <source>
        <dbReference type="Proteomes" id="UP000464314"/>
    </source>
</evidence>
<evidence type="ECO:0000256" key="1">
    <source>
        <dbReference type="ARBA" id="ARBA00004196"/>
    </source>
</evidence>
<name>A0A6P1TL83_9FIRM</name>
<keyword evidence="5" id="KW-1185">Reference proteome</keyword>
<evidence type="ECO:0000256" key="3">
    <source>
        <dbReference type="SAM" id="Coils"/>
    </source>
</evidence>
<sequence>MENKLRRLLFIFFILMAFFTVVSRAAASVMVARVEVTGAKEGELSYEISGTGTVKENAQKYITLSDGLKIGKVSIKTGQQLEKGDLLFQYDLTSLLKKKSSLENELTKLQLQYDKTGLTGEEGDGLSEVKAAQMAKENAEEDLKAAERVLADIKENTKKEKEKEFKEASLAWEDLEISKEEAKKETERAVTDAKRELSELNKPQQNLMEKLEEYKEAVISKKEKNIEDVLYEIYDFYYKGKYEEHLAEKSETNEKLKRAKEDLKDIKKKWDTAINEDDKDSDEEAVRKAYEQQLLSKKEEIKNADRAVEDAKDSLLRLSEKDDELNGAINNYREDLEENDRNNMGKAYAALYQFLYDTLEVNEEKISTAETKLSRAKEDEAQVNKQWDSKLKDAFHKKEELNHVLKNIENGTYDYKEELKEGKKAVTDAKRALMNAELSLAEAKETRQLGEENKYIQQKSIEIDQSILLLDLNGKQAEIDELQRIITDKGKVTAPVAGVVTKNDLEQGGILTGQEKLVLATGGYELSMNADKEDMKRFAVGDELQIDTGTDNDKITSRIENIGLPDQDGKVKFSALLPEGNYSVGGSLDYEISKESQAYPRCIPVQGLREDSKGTYILLVKEKDSVLGKKDTAFRLDITVISQDTKSAAIDASLSDEDQIITGSNKNISEGDRVRIYEME</sequence>
<dbReference type="AlphaFoldDB" id="A0A6P1TL83"/>
<feature type="coiled-coil region" evidence="3">
    <location>
        <begin position="92"/>
        <end position="163"/>
    </location>
</feature>
<feature type="coiled-coil region" evidence="3">
    <location>
        <begin position="204"/>
        <end position="321"/>
    </location>
</feature>
<keyword evidence="2 3" id="KW-0175">Coiled coil</keyword>
<dbReference type="RefSeq" id="WP_161837737.1">
    <property type="nucleotide sequence ID" value="NZ_CP048000.1"/>
</dbReference>
<accession>A0A6P1TL83</accession>
<evidence type="ECO:0000256" key="2">
    <source>
        <dbReference type="ARBA" id="ARBA00023054"/>
    </source>
</evidence>
<organism evidence="4 5">
    <name type="scientific">Anaerocolumna sedimenticola</name>
    <dbReference type="NCBI Taxonomy" id="2696063"/>
    <lineage>
        <taxon>Bacteria</taxon>
        <taxon>Bacillati</taxon>
        <taxon>Bacillota</taxon>
        <taxon>Clostridia</taxon>
        <taxon>Lachnospirales</taxon>
        <taxon>Lachnospiraceae</taxon>
        <taxon>Anaerocolumna</taxon>
    </lineage>
</organism>
<evidence type="ECO:0000313" key="4">
    <source>
        <dbReference type="EMBL" id="QHQ60909.1"/>
    </source>
</evidence>